<dbReference type="InterPro" id="IPR009081">
    <property type="entry name" value="PP-bd_ACP"/>
</dbReference>
<comment type="caution">
    <text evidence="2">The sequence shown here is derived from an EMBL/GenBank/DDBJ whole genome shotgun (WGS) entry which is preliminary data.</text>
</comment>
<dbReference type="Gene3D" id="1.10.1200.10">
    <property type="entry name" value="ACP-like"/>
    <property type="match status" value="1"/>
</dbReference>
<evidence type="ECO:0000313" key="3">
    <source>
        <dbReference type="Proteomes" id="UP000482543"/>
    </source>
</evidence>
<feature type="non-terminal residue" evidence="2">
    <location>
        <position position="1"/>
    </location>
</feature>
<protein>
    <recommendedName>
        <fullName evidence="1">Carrier domain-containing protein</fullName>
    </recommendedName>
</protein>
<feature type="domain" description="Carrier" evidence="1">
    <location>
        <begin position="1"/>
        <end position="37"/>
    </location>
</feature>
<gene>
    <name evidence="2" type="ORF">FC964_19680</name>
</gene>
<organism evidence="2 3">
    <name type="scientific">Clostridium botulinum</name>
    <dbReference type="NCBI Taxonomy" id="1491"/>
    <lineage>
        <taxon>Bacteria</taxon>
        <taxon>Bacillati</taxon>
        <taxon>Bacillota</taxon>
        <taxon>Clostridia</taxon>
        <taxon>Eubacteriales</taxon>
        <taxon>Clostridiaceae</taxon>
        <taxon>Clostridium</taxon>
    </lineage>
</organism>
<reference evidence="2 3" key="1">
    <citation type="submission" date="2019-04" db="EMBL/GenBank/DDBJ databases">
        <title>Genome sequencing of Clostridium botulinum Groups I-IV and Clostridium butyricum.</title>
        <authorList>
            <person name="Brunt J."/>
            <person name="Van Vliet A.H.M."/>
            <person name="Stringer S.C."/>
            <person name="Carter A.T."/>
            <person name="Peck M.W."/>
        </authorList>
    </citation>
    <scope>NUCLEOTIDE SEQUENCE [LARGE SCALE GENOMIC DNA]</scope>
    <source>
        <strain evidence="2 3">IFR 15/034</strain>
    </source>
</reference>
<evidence type="ECO:0000259" key="1">
    <source>
        <dbReference type="PROSITE" id="PS50075"/>
    </source>
</evidence>
<dbReference type="AlphaFoldDB" id="A0AA43YB25"/>
<proteinExistence type="predicted"/>
<dbReference type="InterPro" id="IPR036736">
    <property type="entry name" value="ACP-like_sf"/>
</dbReference>
<name>A0AA43YB25_CLOBO</name>
<feature type="non-terminal residue" evidence="2">
    <location>
        <position position="70"/>
    </location>
</feature>
<dbReference type="EMBL" id="SWRJ01000035">
    <property type="protein sequence ID" value="NFI23507.1"/>
    <property type="molecule type" value="Genomic_DNA"/>
</dbReference>
<sequence>TILMSKIHKELNREVPLKELFKSPTIKDLSKYIESAEENLYSKIEKVEEKEYYEASSAQKRMYMLQQFDK</sequence>
<evidence type="ECO:0000313" key="2">
    <source>
        <dbReference type="EMBL" id="NFI23507.1"/>
    </source>
</evidence>
<dbReference type="Proteomes" id="UP000482543">
    <property type="component" value="Unassembled WGS sequence"/>
</dbReference>
<dbReference type="SUPFAM" id="SSF47336">
    <property type="entry name" value="ACP-like"/>
    <property type="match status" value="1"/>
</dbReference>
<accession>A0AA43YB25</accession>
<dbReference type="Pfam" id="PF00550">
    <property type="entry name" value="PP-binding"/>
    <property type="match status" value="1"/>
</dbReference>
<dbReference type="PROSITE" id="PS50075">
    <property type="entry name" value="CARRIER"/>
    <property type="match status" value="1"/>
</dbReference>